<comment type="subcellular location">
    <subcellularLocation>
        <location evidence="1">Cell membrane</location>
    </subcellularLocation>
</comment>
<evidence type="ECO:0000256" key="4">
    <source>
        <dbReference type="SAM" id="SignalP"/>
    </source>
</evidence>
<protein>
    <submittedName>
        <fullName evidence="5">SdiA-regulated domain-containing protein</fullName>
    </submittedName>
</protein>
<dbReference type="SUPFAM" id="SSF50956">
    <property type="entry name" value="Thermostable phytase (3-phytase)"/>
    <property type="match status" value="1"/>
</dbReference>
<name>A0AAU8FFV3_9BACT</name>
<dbReference type="RefSeq" id="WP_353718098.1">
    <property type="nucleotide sequence ID" value="NZ_CP159289.1"/>
</dbReference>
<evidence type="ECO:0000313" key="5">
    <source>
        <dbReference type="EMBL" id="XCH22771.1"/>
    </source>
</evidence>
<dbReference type="GO" id="GO:0005886">
    <property type="term" value="C:plasma membrane"/>
    <property type="evidence" value="ECO:0007669"/>
    <property type="project" value="UniProtKB-SubCell"/>
</dbReference>
<evidence type="ECO:0000256" key="1">
    <source>
        <dbReference type="ARBA" id="ARBA00004236"/>
    </source>
</evidence>
<keyword evidence="4" id="KW-0732">Signal</keyword>
<organism evidence="5">
    <name type="scientific">Dyadobacter sp. 676</name>
    <dbReference type="NCBI Taxonomy" id="3088362"/>
    <lineage>
        <taxon>Bacteria</taxon>
        <taxon>Pseudomonadati</taxon>
        <taxon>Bacteroidota</taxon>
        <taxon>Cytophagia</taxon>
        <taxon>Cytophagales</taxon>
        <taxon>Spirosomataceae</taxon>
        <taxon>Dyadobacter</taxon>
    </lineage>
</organism>
<feature type="chain" id="PRO_5043728429" evidence="4">
    <location>
        <begin position="22"/>
        <end position="290"/>
    </location>
</feature>
<evidence type="ECO:0000256" key="2">
    <source>
        <dbReference type="ARBA" id="ARBA00022475"/>
    </source>
</evidence>
<feature type="signal peptide" evidence="4">
    <location>
        <begin position="1"/>
        <end position="21"/>
    </location>
</feature>
<dbReference type="EMBL" id="CP159289">
    <property type="protein sequence ID" value="XCH22771.1"/>
    <property type="molecule type" value="Genomic_DNA"/>
</dbReference>
<keyword evidence="2" id="KW-1003">Cell membrane</keyword>
<keyword evidence="3" id="KW-0472">Membrane</keyword>
<dbReference type="AlphaFoldDB" id="A0AAU8FFV3"/>
<gene>
    <name evidence="5" type="ORF">ABV298_20855</name>
</gene>
<accession>A0AAU8FFV3</accession>
<evidence type="ECO:0000256" key="3">
    <source>
        <dbReference type="ARBA" id="ARBA00023136"/>
    </source>
</evidence>
<proteinExistence type="predicted"/>
<dbReference type="Pfam" id="PF06977">
    <property type="entry name" value="SdiA-regulated"/>
    <property type="match status" value="1"/>
</dbReference>
<dbReference type="PROSITE" id="PS51257">
    <property type="entry name" value="PROKAR_LIPOPROTEIN"/>
    <property type="match status" value="1"/>
</dbReference>
<dbReference type="InterPro" id="IPR009722">
    <property type="entry name" value="YjiK/CarP"/>
</dbReference>
<sequence length="290" mass="32467">MKNLYKTILPLATFLALPLLLSSCNSTQKEEENFRGYDLSKPEKFNLPESLFEVSGITFDKGHNDTIYAIQDEDGKLFRLAWDIPRQLHTKFAKKGDYEDLAIVHDRAYILKSNGTIFTFPMSEVFYDEPDGVTEVKSLLPKGEYEGMYGDEATGELYVICKNCAEDDSKNSVSGYILKAGPDGAITQSGSFAINVEQIKAITGKVARGFRPSGIARNLLTREWYIISAVNKMVVVADQQWNVKDAHHLNSNMFIQPEGIAFDNTGDLYISNEGDDLFSGNVLKFRKSGR</sequence>
<reference evidence="5" key="1">
    <citation type="submission" date="2024-06" db="EMBL/GenBank/DDBJ databases">
        <title>Sequencing and assembly of the genome of Dyadobacter sp. strain 676, a symbiont of Cyamopsis tetragonoloba.</title>
        <authorList>
            <person name="Guro P."/>
            <person name="Sazanova A."/>
            <person name="Kuznetsova I."/>
            <person name="Belimov A."/>
            <person name="Safronova V."/>
        </authorList>
    </citation>
    <scope>NUCLEOTIDE SEQUENCE</scope>
    <source>
        <strain evidence="5">676</strain>
    </source>
</reference>